<keyword evidence="3" id="KW-0175">Coiled coil</keyword>
<evidence type="ECO:0000256" key="2">
    <source>
        <dbReference type="PIRNR" id="PIRNR026508"/>
    </source>
</evidence>
<feature type="coiled-coil region" evidence="3">
    <location>
        <begin position="350"/>
        <end position="377"/>
    </location>
</feature>
<dbReference type="PANTHER" id="PTHR38432">
    <property type="entry name" value="TELA-LIKE PROTEIN SAOUHSC_01408"/>
    <property type="match status" value="1"/>
</dbReference>
<evidence type="ECO:0000313" key="5">
    <source>
        <dbReference type="Proteomes" id="UP000886860"/>
    </source>
</evidence>
<evidence type="ECO:0000256" key="3">
    <source>
        <dbReference type="SAM" id="Coils"/>
    </source>
</evidence>
<protein>
    <submittedName>
        <fullName evidence="4">Toxic anion resistance protein</fullName>
    </submittedName>
</protein>
<dbReference type="Proteomes" id="UP000886860">
    <property type="component" value="Unassembled WGS sequence"/>
</dbReference>
<comment type="similarity">
    <text evidence="1 2">Belongs to the TelA family.</text>
</comment>
<name>A0A9D1KG58_9FIRM</name>
<dbReference type="PANTHER" id="PTHR38432:SF1">
    <property type="entry name" value="TELA-LIKE PROTEIN SAOUHSC_01408"/>
    <property type="match status" value="1"/>
</dbReference>
<dbReference type="InterPro" id="IPR008863">
    <property type="entry name" value="Toxic_anion-R_TelA"/>
</dbReference>
<dbReference type="EMBL" id="DVKS01000176">
    <property type="protein sequence ID" value="HIT42445.1"/>
    <property type="molecule type" value="Genomic_DNA"/>
</dbReference>
<reference evidence="4" key="2">
    <citation type="journal article" date="2021" name="PeerJ">
        <title>Extensive microbial diversity within the chicken gut microbiome revealed by metagenomics and culture.</title>
        <authorList>
            <person name="Gilroy R."/>
            <person name="Ravi A."/>
            <person name="Getino M."/>
            <person name="Pursley I."/>
            <person name="Horton D.L."/>
            <person name="Alikhan N.F."/>
            <person name="Baker D."/>
            <person name="Gharbi K."/>
            <person name="Hall N."/>
            <person name="Watson M."/>
            <person name="Adriaenssens E.M."/>
            <person name="Foster-Nyarko E."/>
            <person name="Jarju S."/>
            <person name="Secka A."/>
            <person name="Antonio M."/>
            <person name="Oren A."/>
            <person name="Chaudhuri R.R."/>
            <person name="La Ragione R."/>
            <person name="Hildebrand F."/>
            <person name="Pallen M.J."/>
        </authorList>
    </citation>
    <scope>NUCLEOTIDE SEQUENCE</scope>
    <source>
        <strain evidence="4">CHK123-3438</strain>
    </source>
</reference>
<comment type="caution">
    <text evidence="4">The sequence shown here is derived from an EMBL/GenBank/DDBJ whole genome shotgun (WGS) entry which is preliminary data.</text>
</comment>
<dbReference type="PIRSF" id="PIRSF026508">
    <property type="entry name" value="TelA"/>
    <property type="match status" value="1"/>
</dbReference>
<evidence type="ECO:0000256" key="1">
    <source>
        <dbReference type="ARBA" id="ARBA00005541"/>
    </source>
</evidence>
<proteinExistence type="inferred from homology"/>
<sequence length="383" mass="43355">MANLSLDDLMKSKRLAEASEASAGVPSVPEPQETGNMVLTDEERKRVDSIKENLNLMDGQACLQFGTPAQRNISDFADSILNTVRSKDSGYVGELLQQLIADIKDADLSGTEDGGFLEKIPILGRVKNNLERLKARYEKLEVQIGQIEGKLDQAKMEMLKDIGMFDMMYEKNLEYFRELNLYIIAGEERIAELRREDIPGLRSQAAASSDPMAAQLVHDLEENVNRFEKKVHDLKLSRTIAVQTAPQIRLIQNNDKLLVDKIQTAVLNTIPIWKSQIVIALGLSRQQKVLDLNREISRTTNELLRRNSELLKTNTIETAKETERSVVDVETLKKTNEDLIFAIEETISIQEEGRAKRQEAEREIGRLEEELKNVLQGIKKEAK</sequence>
<dbReference type="Pfam" id="PF05816">
    <property type="entry name" value="TelA"/>
    <property type="match status" value="1"/>
</dbReference>
<reference evidence="4" key="1">
    <citation type="submission" date="2020-10" db="EMBL/GenBank/DDBJ databases">
        <authorList>
            <person name="Gilroy R."/>
        </authorList>
    </citation>
    <scope>NUCLEOTIDE SEQUENCE</scope>
    <source>
        <strain evidence="4">CHK123-3438</strain>
    </source>
</reference>
<accession>A0A9D1KG58</accession>
<organism evidence="4 5">
    <name type="scientific">Candidatus Caccovicinus merdipullorum</name>
    <dbReference type="NCBI Taxonomy" id="2840724"/>
    <lineage>
        <taxon>Bacteria</taxon>
        <taxon>Bacillati</taxon>
        <taxon>Bacillota</taxon>
        <taxon>Clostridia</taxon>
        <taxon>Eubacteriales</taxon>
        <taxon>Candidatus Caccovicinus</taxon>
    </lineage>
</organism>
<feature type="coiled-coil region" evidence="3">
    <location>
        <begin position="123"/>
        <end position="157"/>
    </location>
</feature>
<gene>
    <name evidence="4" type="ORF">IAB60_10215</name>
</gene>
<dbReference type="AlphaFoldDB" id="A0A9D1KG58"/>
<evidence type="ECO:0000313" key="4">
    <source>
        <dbReference type="EMBL" id="HIT42445.1"/>
    </source>
</evidence>